<dbReference type="PROSITE" id="PS00213">
    <property type="entry name" value="LIPOCALIN"/>
    <property type="match status" value="1"/>
</dbReference>
<dbReference type="InterPro" id="IPR022272">
    <property type="entry name" value="Lipocalin_CS"/>
</dbReference>
<sequence length="178" mass="20376">MSRFELAISLCLFIAAAGLYAQKRELPRLQAVPKVDLNRYLGTWYEIATIPQRFQKGCTAVSATYTLRPDGKISVLNECCKDSLNGRYKAAKGKAWVTDTLTNAKLKVQFFWPFSGAYWIIELDSNYQYAVVGHPNRNYLWILSRSRKMADVLYNDLMERIKNHGYQLAGIVKTPQPE</sequence>
<comment type="caution">
    <text evidence="4">The sequence shown here is derived from an EMBL/GenBank/DDBJ whole genome shotgun (WGS) entry which is preliminary data.</text>
</comment>
<proteinExistence type="inferred from homology"/>
<name>A0A1F5RBS3_9BACT</name>
<dbReference type="PIRSF" id="PIRSF036893">
    <property type="entry name" value="Lipocalin_ApoD"/>
    <property type="match status" value="1"/>
</dbReference>
<dbReference type="InterPro" id="IPR000566">
    <property type="entry name" value="Lipocln_cytosolic_FA-bd_dom"/>
</dbReference>
<accession>A0A1F5RBS3</accession>
<dbReference type="SUPFAM" id="SSF50814">
    <property type="entry name" value="Lipocalins"/>
    <property type="match status" value="1"/>
</dbReference>
<dbReference type="InterPro" id="IPR012674">
    <property type="entry name" value="Calycin"/>
</dbReference>
<dbReference type="Proteomes" id="UP000177230">
    <property type="component" value="Unassembled WGS sequence"/>
</dbReference>
<dbReference type="AlphaFoldDB" id="A0A1F5RBS3"/>
<dbReference type="InterPro" id="IPR002446">
    <property type="entry name" value="Lipocalin_bac"/>
</dbReference>
<dbReference type="GO" id="GO:0006950">
    <property type="term" value="P:response to stress"/>
    <property type="evidence" value="ECO:0007669"/>
    <property type="project" value="UniProtKB-ARBA"/>
</dbReference>
<organism evidence="4 5">
    <name type="scientific">Candidatus Edwardsbacteria bacterium GWF2_54_11</name>
    <dbReference type="NCBI Taxonomy" id="1817851"/>
    <lineage>
        <taxon>Bacteria</taxon>
        <taxon>Candidatus Edwardsiibacteriota</taxon>
    </lineage>
</organism>
<gene>
    <name evidence="4" type="ORF">A2024_02650</name>
</gene>
<evidence type="ECO:0000313" key="4">
    <source>
        <dbReference type="EMBL" id="OGF11909.1"/>
    </source>
</evidence>
<dbReference type="PRINTS" id="PR01171">
    <property type="entry name" value="BCTLIPOCALIN"/>
</dbReference>
<dbReference type="PANTHER" id="PTHR10612">
    <property type="entry name" value="APOLIPOPROTEIN D"/>
    <property type="match status" value="1"/>
</dbReference>
<evidence type="ECO:0000313" key="5">
    <source>
        <dbReference type="Proteomes" id="UP000177230"/>
    </source>
</evidence>
<dbReference type="InterPro" id="IPR047202">
    <property type="entry name" value="Lipocalin_Blc-like_dom"/>
</dbReference>
<evidence type="ECO:0000256" key="2">
    <source>
        <dbReference type="PIRNR" id="PIRNR036893"/>
    </source>
</evidence>
<protein>
    <recommendedName>
        <fullName evidence="3">Lipocalin/cytosolic fatty-acid binding domain-containing protein</fullName>
    </recommendedName>
</protein>
<evidence type="ECO:0000256" key="1">
    <source>
        <dbReference type="ARBA" id="ARBA00006889"/>
    </source>
</evidence>
<reference evidence="4 5" key="1">
    <citation type="journal article" date="2016" name="Nat. Commun.">
        <title>Thousands of microbial genomes shed light on interconnected biogeochemical processes in an aquifer system.</title>
        <authorList>
            <person name="Anantharaman K."/>
            <person name="Brown C.T."/>
            <person name="Hug L.A."/>
            <person name="Sharon I."/>
            <person name="Castelle C.J."/>
            <person name="Probst A.J."/>
            <person name="Thomas B.C."/>
            <person name="Singh A."/>
            <person name="Wilkins M.J."/>
            <person name="Karaoz U."/>
            <person name="Brodie E.L."/>
            <person name="Williams K.H."/>
            <person name="Hubbard S.S."/>
            <person name="Banfield J.F."/>
        </authorList>
    </citation>
    <scope>NUCLEOTIDE SEQUENCE [LARGE SCALE GENOMIC DNA]</scope>
</reference>
<feature type="domain" description="Lipocalin/cytosolic fatty-acid binding" evidence="3">
    <location>
        <begin position="35"/>
        <end position="176"/>
    </location>
</feature>
<dbReference type="InterPro" id="IPR022271">
    <property type="entry name" value="Lipocalin_ApoD"/>
</dbReference>
<evidence type="ECO:0000259" key="3">
    <source>
        <dbReference type="Pfam" id="PF08212"/>
    </source>
</evidence>
<dbReference type="CDD" id="cd19438">
    <property type="entry name" value="lipocalin_Blc-like"/>
    <property type="match status" value="1"/>
</dbReference>
<comment type="similarity">
    <text evidence="1 2">Belongs to the calycin superfamily. Lipocalin family.</text>
</comment>
<dbReference type="Pfam" id="PF08212">
    <property type="entry name" value="Lipocalin_2"/>
    <property type="match status" value="1"/>
</dbReference>
<dbReference type="Gene3D" id="2.40.128.20">
    <property type="match status" value="1"/>
</dbReference>
<dbReference type="EMBL" id="MFFM01000034">
    <property type="protein sequence ID" value="OGF11909.1"/>
    <property type="molecule type" value="Genomic_DNA"/>
</dbReference>
<dbReference type="PANTHER" id="PTHR10612:SF34">
    <property type="entry name" value="APOLIPOPROTEIN D"/>
    <property type="match status" value="1"/>
</dbReference>